<dbReference type="RefSeq" id="WP_073890618.1">
    <property type="nucleotide sequence ID" value="NZ_JBEOYA010000015.1"/>
</dbReference>
<dbReference type="Proteomes" id="UP001470023">
    <property type="component" value="Unassembled WGS sequence"/>
</dbReference>
<accession>A0ABV1U2I7</accession>
<dbReference type="InterPro" id="IPR035992">
    <property type="entry name" value="Ricin_B-like_lectins"/>
</dbReference>
<proteinExistence type="predicted"/>
<feature type="chain" id="PRO_5045493016" evidence="1">
    <location>
        <begin position="30"/>
        <end position="166"/>
    </location>
</feature>
<organism evidence="3 4">
    <name type="scientific">Streptomyces sp. 900105245</name>
    <dbReference type="NCBI Taxonomy" id="3154379"/>
    <lineage>
        <taxon>Bacteria</taxon>
        <taxon>Bacillati</taxon>
        <taxon>Actinomycetota</taxon>
        <taxon>Actinomycetes</taxon>
        <taxon>Kitasatosporales</taxon>
        <taxon>Streptomycetaceae</taxon>
        <taxon>Streptomyces</taxon>
    </lineage>
</organism>
<dbReference type="SMART" id="SM00458">
    <property type="entry name" value="RICIN"/>
    <property type="match status" value="1"/>
</dbReference>
<comment type="caution">
    <text evidence="3">The sequence shown here is derived from an EMBL/GenBank/DDBJ whole genome shotgun (WGS) entry which is preliminary data.</text>
</comment>
<evidence type="ECO:0000313" key="4">
    <source>
        <dbReference type="Proteomes" id="UP001470023"/>
    </source>
</evidence>
<feature type="domain" description="Ricin B lectin" evidence="2">
    <location>
        <begin position="31"/>
        <end position="165"/>
    </location>
</feature>
<evidence type="ECO:0000259" key="2">
    <source>
        <dbReference type="SMART" id="SM00458"/>
    </source>
</evidence>
<keyword evidence="1" id="KW-0732">Signal</keyword>
<dbReference type="InterPro" id="IPR000772">
    <property type="entry name" value="Ricin_B_lectin"/>
</dbReference>
<evidence type="ECO:0000313" key="3">
    <source>
        <dbReference type="EMBL" id="MER6427461.1"/>
    </source>
</evidence>
<gene>
    <name evidence="3" type="ORF">ABT272_06900</name>
</gene>
<sequence length="166" mass="17870">MGALRTATSLVTTGLTVSAVALTGTPAQAAGATNIRVFNSSHCLDSDVDNAARLQMWSCDSGSDEKWLTENWGSGRYRFINQRTGYCVTAPPGAGSITLSICDPATSTRPSQLWRVYATRPGAPNVAVWQSTQSYLCLTTPSVANRTIPQAASCDTADQYDWWQQQ</sequence>
<feature type="signal peptide" evidence="1">
    <location>
        <begin position="1"/>
        <end position="29"/>
    </location>
</feature>
<evidence type="ECO:0000256" key="1">
    <source>
        <dbReference type="SAM" id="SignalP"/>
    </source>
</evidence>
<dbReference type="PROSITE" id="PS50231">
    <property type="entry name" value="RICIN_B_LECTIN"/>
    <property type="match status" value="1"/>
</dbReference>
<dbReference type="EMBL" id="JBEPAZ010000004">
    <property type="protein sequence ID" value="MER6427461.1"/>
    <property type="molecule type" value="Genomic_DNA"/>
</dbReference>
<name>A0ABV1U2I7_9ACTN</name>
<reference evidence="3 4" key="1">
    <citation type="submission" date="2024-06" db="EMBL/GenBank/DDBJ databases">
        <title>The Natural Products Discovery Center: Release of the First 8490 Sequenced Strains for Exploring Actinobacteria Biosynthetic Diversity.</title>
        <authorList>
            <person name="Kalkreuter E."/>
            <person name="Kautsar S.A."/>
            <person name="Yang D."/>
            <person name="Bader C.D."/>
            <person name="Teijaro C.N."/>
            <person name="Fluegel L."/>
            <person name="Davis C.M."/>
            <person name="Simpson J.R."/>
            <person name="Lauterbach L."/>
            <person name="Steele A.D."/>
            <person name="Gui C."/>
            <person name="Meng S."/>
            <person name="Li G."/>
            <person name="Viehrig K."/>
            <person name="Ye F."/>
            <person name="Su P."/>
            <person name="Kiefer A.F."/>
            <person name="Nichols A."/>
            <person name="Cepeda A.J."/>
            <person name="Yan W."/>
            <person name="Fan B."/>
            <person name="Jiang Y."/>
            <person name="Adhikari A."/>
            <person name="Zheng C.-J."/>
            <person name="Schuster L."/>
            <person name="Cowan T.M."/>
            <person name="Smanski M.J."/>
            <person name="Chevrette M.G."/>
            <person name="De Carvalho L.P.S."/>
            <person name="Shen B."/>
        </authorList>
    </citation>
    <scope>NUCLEOTIDE SEQUENCE [LARGE SCALE GENOMIC DNA]</scope>
    <source>
        <strain evidence="3 4">NPDC001166</strain>
    </source>
</reference>
<dbReference type="Gene3D" id="2.80.10.50">
    <property type="match status" value="1"/>
</dbReference>
<dbReference type="Pfam" id="PF14200">
    <property type="entry name" value="RicinB_lectin_2"/>
    <property type="match status" value="1"/>
</dbReference>
<dbReference type="SUPFAM" id="SSF50370">
    <property type="entry name" value="Ricin B-like lectins"/>
    <property type="match status" value="1"/>
</dbReference>
<keyword evidence="4" id="KW-1185">Reference proteome</keyword>
<dbReference type="CDD" id="cd00161">
    <property type="entry name" value="beta-trefoil_Ricin-like"/>
    <property type="match status" value="1"/>
</dbReference>
<protein>
    <submittedName>
        <fullName evidence="3">RICIN domain-containing protein</fullName>
    </submittedName>
</protein>